<feature type="domain" description="DUF7708" evidence="4">
    <location>
        <begin position="157"/>
        <end position="274"/>
    </location>
</feature>
<dbReference type="InterPro" id="IPR056125">
    <property type="entry name" value="DUF7708"/>
</dbReference>
<keyword evidence="7" id="KW-1185">Reference proteome</keyword>
<proteinExistence type="predicted"/>
<sequence>MERADDSAIIDLEHENRSVSSDGSATVVQAGEVSENPKFAREKEGRRIRSSDDLEDRYLRQRAAAPKQNIFNPSTHSHAEQFLEMMKRYQYSTKDSKARPLDLGGTHSWEEVMRLVKDAEATYLEAGQSRLRQVGRLIGAQSESMVPFLRLIPNGFYTSIICGGLKLIFEAASNINKGREKVLDTLLQIPRIIVQAEHSVETFYPDPALYEKAEELYLAILGAIEGAAEWLKQHPVGKQARALARGQLYNKHFKEKVQALDEALVALQERASVLRDNAIVTGQKTAENVQTIVNKVAVVTTHTDVQLTSVTEDIKTFNVKMEDVHAAQRTTHVKIDDLHGVQQAVHSKVKTLSDVQQAKEQAARAMELALKTAEWREKDGRDIRRLKRQIKSLQKAASGLTQADMFDILNVNAETRIEDFRHIHRACQSLDPSDSQIAQGIIEGARFKQWLSADESGALFIEGGPALTFHGRFASLSLMSCLVIECLEGKAPAISIHHFCRRHTSSKDSLQGPQGMMRSLICQVLRLFDDQVDLSFAFSRRHREQLESHSLQMLCDCFANVVKQLPADTVLFCIIDSIDCFEKHEWAEDCRLMIRELQDILHEYEYGPVFKLLVTCPVRSRYVGGTFTSQCRLSLSGDGSAGRNNPTEREMSMGTRRPRARESDAFRSLRNMIPAGMEESSEDLSDSDFSWDTGPE</sequence>
<feature type="coiled-coil region" evidence="2">
    <location>
        <begin position="250"/>
        <end position="277"/>
    </location>
</feature>
<evidence type="ECO:0000259" key="5">
    <source>
        <dbReference type="Pfam" id="PF24883"/>
    </source>
</evidence>
<dbReference type="PANTHER" id="PTHR40619:SF3">
    <property type="entry name" value="FUNGAL STAND N-TERMINAL GOODBYE DOMAIN-CONTAINING PROTEIN"/>
    <property type="match status" value="1"/>
</dbReference>
<dbReference type="PANTHER" id="PTHR40619">
    <property type="entry name" value="FUNGAL STAND N-TERMINAL GOODBYE DOMAIN-CONTAINING PROTEIN"/>
    <property type="match status" value="1"/>
</dbReference>
<feature type="compositionally biased region" description="Basic and acidic residues" evidence="3">
    <location>
        <begin position="38"/>
        <end position="54"/>
    </location>
</feature>
<feature type="compositionally biased region" description="Basic and acidic residues" evidence="3">
    <location>
        <begin position="1"/>
        <end position="17"/>
    </location>
</feature>
<feature type="region of interest" description="Disordered" evidence="3">
    <location>
        <begin position="1"/>
        <end position="54"/>
    </location>
</feature>
<dbReference type="Pfam" id="PF24809">
    <property type="entry name" value="DUF7708"/>
    <property type="match status" value="1"/>
</dbReference>
<name>A0AAN6E3Z9_9EURO</name>
<evidence type="ECO:0000313" key="7">
    <source>
        <dbReference type="Proteomes" id="UP001203852"/>
    </source>
</evidence>
<organism evidence="6 7">
    <name type="scientific">Exophiala viscosa</name>
    <dbReference type="NCBI Taxonomy" id="2486360"/>
    <lineage>
        <taxon>Eukaryota</taxon>
        <taxon>Fungi</taxon>
        <taxon>Dikarya</taxon>
        <taxon>Ascomycota</taxon>
        <taxon>Pezizomycotina</taxon>
        <taxon>Eurotiomycetes</taxon>
        <taxon>Chaetothyriomycetidae</taxon>
        <taxon>Chaetothyriales</taxon>
        <taxon>Herpotrichiellaceae</taxon>
        <taxon>Exophiala</taxon>
    </lineage>
</organism>
<keyword evidence="2" id="KW-0175">Coiled coil</keyword>
<reference evidence="6" key="1">
    <citation type="journal article" date="2022" name="bioRxiv">
        <title>Deciphering the potential niche of two novel black yeast fungi from a biological soil crust based on their genomes, phenotypes, and melanin regulation.</title>
        <authorList>
            <consortium name="DOE Joint Genome Institute"/>
            <person name="Carr E.C."/>
            <person name="Barton Q."/>
            <person name="Grambo S."/>
            <person name="Sullivan M."/>
            <person name="Renfro C.M."/>
            <person name="Kuo A."/>
            <person name="Pangilinan J."/>
            <person name="Lipzen A."/>
            <person name="Keymanesh K."/>
            <person name="Savage E."/>
            <person name="Barry K."/>
            <person name="Grigoriev I.V."/>
            <person name="Riekhof W.R."/>
            <person name="Harris S.S."/>
        </authorList>
    </citation>
    <scope>NUCLEOTIDE SEQUENCE</scope>
    <source>
        <strain evidence="6">JF 03-4F</strain>
    </source>
</reference>
<evidence type="ECO:0000256" key="1">
    <source>
        <dbReference type="ARBA" id="ARBA00022737"/>
    </source>
</evidence>
<feature type="domain" description="Nephrocystin 3-like N-terminal" evidence="5">
    <location>
        <begin position="441"/>
        <end position="615"/>
    </location>
</feature>
<evidence type="ECO:0000313" key="6">
    <source>
        <dbReference type="EMBL" id="KAI1616220.1"/>
    </source>
</evidence>
<dbReference type="Pfam" id="PF24883">
    <property type="entry name" value="NPHP3_N"/>
    <property type="match status" value="1"/>
</dbReference>
<gene>
    <name evidence="6" type="ORF">EDD36DRAFT_415124</name>
</gene>
<evidence type="ECO:0000256" key="3">
    <source>
        <dbReference type="SAM" id="MobiDB-lite"/>
    </source>
</evidence>
<protein>
    <submittedName>
        <fullName evidence="6">Uncharacterized protein</fullName>
    </submittedName>
</protein>
<feature type="region of interest" description="Disordered" evidence="3">
    <location>
        <begin position="638"/>
        <end position="696"/>
    </location>
</feature>
<dbReference type="EMBL" id="MU404351">
    <property type="protein sequence ID" value="KAI1616220.1"/>
    <property type="molecule type" value="Genomic_DNA"/>
</dbReference>
<evidence type="ECO:0000256" key="2">
    <source>
        <dbReference type="SAM" id="Coils"/>
    </source>
</evidence>
<feature type="compositionally biased region" description="Polar residues" evidence="3">
    <location>
        <begin position="18"/>
        <end position="27"/>
    </location>
</feature>
<keyword evidence="1" id="KW-0677">Repeat</keyword>
<dbReference type="AlphaFoldDB" id="A0AAN6E3Z9"/>
<dbReference type="Proteomes" id="UP001203852">
    <property type="component" value="Unassembled WGS sequence"/>
</dbReference>
<comment type="caution">
    <text evidence="6">The sequence shown here is derived from an EMBL/GenBank/DDBJ whole genome shotgun (WGS) entry which is preliminary data.</text>
</comment>
<feature type="coiled-coil region" evidence="2">
    <location>
        <begin position="376"/>
        <end position="403"/>
    </location>
</feature>
<evidence type="ECO:0000259" key="4">
    <source>
        <dbReference type="Pfam" id="PF24809"/>
    </source>
</evidence>
<accession>A0AAN6E3Z9</accession>
<dbReference type="InterPro" id="IPR056884">
    <property type="entry name" value="NPHP3-like_N"/>
</dbReference>